<dbReference type="OrthoDB" id="2286941at2759"/>
<gene>
    <name evidence="1" type="ORF">HMPREF1544_10954</name>
</gene>
<protein>
    <submittedName>
        <fullName evidence="1">Uncharacterized protein</fullName>
    </submittedName>
</protein>
<sequence>MFILSGLEAHLLSINIVDDHLYIASSIESYMLPSTVSQLKKHSKAIIGHLFDLKVEKEETKMISLILTF</sequence>
<name>S2IYH0_MUCC1</name>
<evidence type="ECO:0000313" key="2">
    <source>
        <dbReference type="Proteomes" id="UP000014254"/>
    </source>
</evidence>
<keyword evidence="2" id="KW-1185">Reference proteome</keyword>
<evidence type="ECO:0000313" key="1">
    <source>
        <dbReference type="EMBL" id="EPB82314.1"/>
    </source>
</evidence>
<dbReference type="AlphaFoldDB" id="S2IYH0"/>
<organism evidence="1 2">
    <name type="scientific">Mucor circinelloides f. circinelloides (strain 1006PhL)</name>
    <name type="common">Mucormycosis agent</name>
    <name type="synonym">Calyptromyces circinelloides</name>
    <dbReference type="NCBI Taxonomy" id="1220926"/>
    <lineage>
        <taxon>Eukaryota</taxon>
        <taxon>Fungi</taxon>
        <taxon>Fungi incertae sedis</taxon>
        <taxon>Mucoromycota</taxon>
        <taxon>Mucoromycotina</taxon>
        <taxon>Mucoromycetes</taxon>
        <taxon>Mucorales</taxon>
        <taxon>Mucorineae</taxon>
        <taxon>Mucoraceae</taxon>
        <taxon>Mucor</taxon>
    </lineage>
</organism>
<accession>S2IYH0</accession>
<dbReference type="Proteomes" id="UP000014254">
    <property type="component" value="Unassembled WGS sequence"/>
</dbReference>
<dbReference type="VEuPathDB" id="FungiDB:HMPREF1544_10954"/>
<reference evidence="2" key="1">
    <citation type="submission" date="2013-05" db="EMBL/GenBank/DDBJ databases">
        <title>The Genome sequence of Mucor circinelloides f. circinelloides 1006PhL.</title>
        <authorList>
            <consortium name="The Broad Institute Genomics Platform"/>
            <person name="Cuomo C."/>
            <person name="Earl A."/>
            <person name="Findley K."/>
            <person name="Lee S.C."/>
            <person name="Walker B."/>
            <person name="Young S."/>
            <person name="Zeng Q."/>
            <person name="Gargeya S."/>
            <person name="Fitzgerald M."/>
            <person name="Haas B."/>
            <person name="Abouelleil A."/>
            <person name="Allen A.W."/>
            <person name="Alvarado L."/>
            <person name="Arachchi H.M."/>
            <person name="Berlin A.M."/>
            <person name="Chapman S.B."/>
            <person name="Gainer-Dewar J."/>
            <person name="Goldberg J."/>
            <person name="Griggs A."/>
            <person name="Gujja S."/>
            <person name="Hansen M."/>
            <person name="Howarth C."/>
            <person name="Imamovic A."/>
            <person name="Ireland A."/>
            <person name="Larimer J."/>
            <person name="McCowan C."/>
            <person name="Murphy C."/>
            <person name="Pearson M."/>
            <person name="Poon T.W."/>
            <person name="Priest M."/>
            <person name="Roberts A."/>
            <person name="Saif S."/>
            <person name="Shea T."/>
            <person name="Sisk P."/>
            <person name="Sykes S."/>
            <person name="Wortman J."/>
            <person name="Nusbaum C."/>
            <person name="Birren B."/>
        </authorList>
    </citation>
    <scope>NUCLEOTIDE SEQUENCE [LARGE SCALE GENOMIC DNA]</scope>
    <source>
        <strain evidence="2">1006PhL</strain>
    </source>
</reference>
<proteinExistence type="predicted"/>
<dbReference type="EMBL" id="KE124120">
    <property type="protein sequence ID" value="EPB82314.1"/>
    <property type="molecule type" value="Genomic_DNA"/>
</dbReference>
<dbReference type="InParanoid" id="S2IYH0"/>